<dbReference type="Pfam" id="PF02801">
    <property type="entry name" value="Ketoacyl-synt_C"/>
    <property type="match status" value="1"/>
</dbReference>
<dbReference type="Gene3D" id="3.40.366.10">
    <property type="entry name" value="Malonyl-Coenzyme A Acyl Carrier Protein, domain 2"/>
    <property type="match status" value="1"/>
</dbReference>
<accession>C5H9G3</accession>
<dbReference type="PANTHER" id="PTHR43775:SF37">
    <property type="entry name" value="SI:DKEY-61P9.11"/>
    <property type="match status" value="1"/>
</dbReference>
<dbReference type="PANTHER" id="PTHR43775">
    <property type="entry name" value="FATTY ACID SYNTHASE"/>
    <property type="match status" value="1"/>
</dbReference>
<sequence length="235" mass="25575">EGHGTGTQAGDFNEMTSVSDVFAPRHGPQRQHPVYVGSSKSNIGHAEAAAGMISLIKVLQMLRYNSIPPHVGIKGTLNPSIPTDIEARNLKISRTGTKWLRRTASAPRVAFLNNFSAAGGNTSMILREHVGAAEVGSDPRAAHILTVTAKTIRSMQLNIKNIYRHIEEHPKVKLADLSYTLTARRVAHPLRKSFTVTSLEEAKKQLLSYQDSSFEPFAASLPAVVFAFSGHGAQW</sequence>
<dbReference type="PROSITE" id="PS52004">
    <property type="entry name" value="KS3_2"/>
    <property type="match status" value="1"/>
</dbReference>
<reference evidence="4" key="2">
    <citation type="journal article" date="2009" name="Appl. Environ. Microbiol.">
        <title>Insect-specific polyketide synthases (PKSs), potential PKS-nonribosomal peptide synthetase hybrids, and novel PKS clades in tropical fungi.</title>
        <authorList>
            <person name="Amnuaykanjanasin A."/>
            <person name="Phonghanpot S."/>
            <person name="Sengpanich N."/>
            <person name="Cheevadhanarak S."/>
            <person name="Tanticharoen M."/>
        </authorList>
    </citation>
    <scope>NUCLEOTIDE SEQUENCE</scope>
    <source>
        <strain evidence="4">MY163</strain>
    </source>
</reference>
<dbReference type="InterPro" id="IPR016039">
    <property type="entry name" value="Thiolase-like"/>
</dbReference>
<evidence type="ECO:0000259" key="3">
    <source>
        <dbReference type="PROSITE" id="PS52004"/>
    </source>
</evidence>
<reference evidence="4" key="1">
    <citation type="submission" date="2008-09" db="EMBL/GenBank/DDBJ databases">
        <authorList>
            <person name="Punya J."/>
            <person name="Amnuaykanjanasin A."/>
            <person name="Pinsupa S."/>
        </authorList>
    </citation>
    <scope>NUCLEOTIDE SEQUENCE</scope>
    <source>
        <strain evidence="4">MY163</strain>
    </source>
</reference>
<evidence type="ECO:0000313" key="4">
    <source>
        <dbReference type="EMBL" id="ACR54162.1"/>
    </source>
</evidence>
<protein>
    <submittedName>
        <fullName evidence="4">Polyketide synthase OpmR1_J3</fullName>
    </submittedName>
</protein>
<dbReference type="Pfam" id="PF22621">
    <property type="entry name" value="CurL-like_PKS_C"/>
    <property type="match status" value="1"/>
</dbReference>
<dbReference type="Gene3D" id="3.40.47.10">
    <property type="match status" value="1"/>
</dbReference>
<name>C5H9G3_9HYPO</name>
<proteinExistence type="predicted"/>
<feature type="domain" description="Ketosynthase family 3 (KS3)" evidence="3">
    <location>
        <begin position="1"/>
        <end position="128"/>
    </location>
</feature>
<feature type="non-terminal residue" evidence="4">
    <location>
        <position position="235"/>
    </location>
</feature>
<dbReference type="Gene3D" id="3.30.70.3290">
    <property type="match status" value="1"/>
</dbReference>
<keyword evidence="2" id="KW-0597">Phosphoprotein</keyword>
<dbReference type="SUPFAM" id="SSF53901">
    <property type="entry name" value="Thiolase-like"/>
    <property type="match status" value="1"/>
</dbReference>
<dbReference type="GO" id="GO:0006633">
    <property type="term" value="P:fatty acid biosynthetic process"/>
    <property type="evidence" value="ECO:0007669"/>
    <property type="project" value="TreeGrafter"/>
</dbReference>
<dbReference type="InterPro" id="IPR014031">
    <property type="entry name" value="Ketoacyl_synth_C"/>
</dbReference>
<keyword evidence="1" id="KW-0596">Phosphopantetheine</keyword>
<feature type="non-terminal residue" evidence="4">
    <location>
        <position position="1"/>
    </location>
</feature>
<dbReference type="GO" id="GO:0044550">
    <property type="term" value="P:secondary metabolite biosynthetic process"/>
    <property type="evidence" value="ECO:0007669"/>
    <property type="project" value="TreeGrafter"/>
</dbReference>
<dbReference type="GO" id="GO:0004312">
    <property type="term" value="F:fatty acid synthase activity"/>
    <property type="evidence" value="ECO:0007669"/>
    <property type="project" value="TreeGrafter"/>
</dbReference>
<evidence type="ECO:0000256" key="2">
    <source>
        <dbReference type="ARBA" id="ARBA00022553"/>
    </source>
</evidence>
<dbReference type="EMBL" id="FJ267485">
    <property type="protein sequence ID" value="ACR54162.1"/>
    <property type="molecule type" value="Genomic_DNA"/>
</dbReference>
<dbReference type="InterPro" id="IPR050091">
    <property type="entry name" value="PKS_NRPS_Biosynth_Enz"/>
</dbReference>
<evidence type="ECO:0000256" key="1">
    <source>
        <dbReference type="ARBA" id="ARBA00022450"/>
    </source>
</evidence>
<organism evidence="4">
    <name type="scientific">Ophiocordyceps myrmecophila</name>
    <dbReference type="NCBI Taxonomy" id="87730"/>
    <lineage>
        <taxon>Eukaryota</taxon>
        <taxon>Fungi</taxon>
        <taxon>Dikarya</taxon>
        <taxon>Ascomycota</taxon>
        <taxon>Pezizomycotina</taxon>
        <taxon>Sordariomycetes</taxon>
        <taxon>Hypocreomycetidae</taxon>
        <taxon>Hypocreales</taxon>
        <taxon>Ophiocordycipitaceae</taxon>
        <taxon>Ophiocordyceps</taxon>
    </lineage>
</organism>
<dbReference type="InterPro" id="IPR020841">
    <property type="entry name" value="PKS_Beta-ketoAc_synthase_dom"/>
</dbReference>
<dbReference type="AlphaFoldDB" id="C5H9G3"/>
<dbReference type="InterPro" id="IPR001227">
    <property type="entry name" value="Ac_transferase_dom_sf"/>
</dbReference>